<dbReference type="EMBL" id="MU857729">
    <property type="protein sequence ID" value="KAK4244659.1"/>
    <property type="molecule type" value="Genomic_DNA"/>
</dbReference>
<protein>
    <submittedName>
        <fullName evidence="2">Uncharacterized protein</fullName>
    </submittedName>
</protein>
<dbReference type="AlphaFoldDB" id="A0AAN7CM69"/>
<comment type="caution">
    <text evidence="2">The sequence shown here is derived from an EMBL/GenBank/DDBJ whole genome shotgun (WGS) entry which is preliminary data.</text>
</comment>
<name>A0AAN7CM69_9PEZI</name>
<reference evidence="2" key="2">
    <citation type="submission" date="2023-05" db="EMBL/GenBank/DDBJ databases">
        <authorList>
            <consortium name="Lawrence Berkeley National Laboratory"/>
            <person name="Steindorff A."/>
            <person name="Hensen N."/>
            <person name="Bonometti L."/>
            <person name="Westerberg I."/>
            <person name="Brannstrom I.O."/>
            <person name="Guillou S."/>
            <person name="Cros-Aarteil S."/>
            <person name="Calhoun S."/>
            <person name="Haridas S."/>
            <person name="Kuo A."/>
            <person name="Mondo S."/>
            <person name="Pangilinan J."/>
            <person name="Riley R."/>
            <person name="Labutti K."/>
            <person name="Andreopoulos B."/>
            <person name="Lipzen A."/>
            <person name="Chen C."/>
            <person name="Yanf M."/>
            <person name="Daum C."/>
            <person name="Ng V."/>
            <person name="Clum A."/>
            <person name="Ohm R."/>
            <person name="Martin F."/>
            <person name="Silar P."/>
            <person name="Natvig D."/>
            <person name="Lalanne C."/>
            <person name="Gautier V."/>
            <person name="Ament-Velasquez S.L."/>
            <person name="Kruys A."/>
            <person name="Hutchinson M.I."/>
            <person name="Powell A.J."/>
            <person name="Barry K."/>
            <person name="Miller A.N."/>
            <person name="Grigoriev I.V."/>
            <person name="Debuchy R."/>
            <person name="Gladieux P."/>
            <person name="Thoren M.H."/>
            <person name="Johannesson H."/>
        </authorList>
    </citation>
    <scope>NUCLEOTIDE SEQUENCE</scope>
    <source>
        <strain evidence="2">CBS 359.72</strain>
    </source>
</reference>
<evidence type="ECO:0000313" key="3">
    <source>
        <dbReference type="Proteomes" id="UP001303647"/>
    </source>
</evidence>
<feature type="region of interest" description="Disordered" evidence="1">
    <location>
        <begin position="1"/>
        <end position="76"/>
    </location>
</feature>
<dbReference type="Proteomes" id="UP001303647">
    <property type="component" value="Unassembled WGS sequence"/>
</dbReference>
<gene>
    <name evidence="2" type="ORF">C7999DRAFT_17117</name>
</gene>
<evidence type="ECO:0000313" key="2">
    <source>
        <dbReference type="EMBL" id="KAK4244659.1"/>
    </source>
</evidence>
<accession>A0AAN7CM69</accession>
<reference evidence="2" key="1">
    <citation type="journal article" date="2023" name="Mol. Phylogenet. Evol.">
        <title>Genome-scale phylogeny and comparative genomics of the fungal order Sordariales.</title>
        <authorList>
            <person name="Hensen N."/>
            <person name="Bonometti L."/>
            <person name="Westerberg I."/>
            <person name="Brannstrom I.O."/>
            <person name="Guillou S."/>
            <person name="Cros-Aarteil S."/>
            <person name="Calhoun S."/>
            <person name="Haridas S."/>
            <person name="Kuo A."/>
            <person name="Mondo S."/>
            <person name="Pangilinan J."/>
            <person name="Riley R."/>
            <person name="LaButti K."/>
            <person name="Andreopoulos B."/>
            <person name="Lipzen A."/>
            <person name="Chen C."/>
            <person name="Yan M."/>
            <person name="Daum C."/>
            <person name="Ng V."/>
            <person name="Clum A."/>
            <person name="Steindorff A."/>
            <person name="Ohm R.A."/>
            <person name="Martin F."/>
            <person name="Silar P."/>
            <person name="Natvig D.O."/>
            <person name="Lalanne C."/>
            <person name="Gautier V."/>
            <person name="Ament-Velasquez S.L."/>
            <person name="Kruys A."/>
            <person name="Hutchinson M.I."/>
            <person name="Powell A.J."/>
            <person name="Barry K."/>
            <person name="Miller A.N."/>
            <person name="Grigoriev I.V."/>
            <person name="Debuchy R."/>
            <person name="Gladieux P."/>
            <person name="Hiltunen Thoren M."/>
            <person name="Johannesson H."/>
        </authorList>
    </citation>
    <scope>NUCLEOTIDE SEQUENCE</scope>
    <source>
        <strain evidence="2">CBS 359.72</strain>
    </source>
</reference>
<sequence length="111" mass="12264">MSERSTSRSSETESRQTRNLVSDVATQTEEEDAPEQHTKSIAKVPSLDRNGQLAQQKPARGGQVLRSHDATVAPQQQYDRGGALAVRLDMDLDVEVNMQAKFKGKLELSIL</sequence>
<keyword evidence="3" id="KW-1185">Reference proteome</keyword>
<organism evidence="2 3">
    <name type="scientific">Corynascus novoguineensis</name>
    <dbReference type="NCBI Taxonomy" id="1126955"/>
    <lineage>
        <taxon>Eukaryota</taxon>
        <taxon>Fungi</taxon>
        <taxon>Dikarya</taxon>
        <taxon>Ascomycota</taxon>
        <taxon>Pezizomycotina</taxon>
        <taxon>Sordariomycetes</taxon>
        <taxon>Sordariomycetidae</taxon>
        <taxon>Sordariales</taxon>
        <taxon>Chaetomiaceae</taxon>
        <taxon>Corynascus</taxon>
    </lineage>
</organism>
<evidence type="ECO:0000256" key="1">
    <source>
        <dbReference type="SAM" id="MobiDB-lite"/>
    </source>
</evidence>
<feature type="compositionally biased region" description="Basic and acidic residues" evidence="1">
    <location>
        <begin position="1"/>
        <end position="16"/>
    </location>
</feature>
<proteinExistence type="predicted"/>